<organism evidence="2">
    <name type="scientific">Anguilla anguilla</name>
    <name type="common">European freshwater eel</name>
    <name type="synonym">Muraena anguilla</name>
    <dbReference type="NCBI Taxonomy" id="7936"/>
    <lineage>
        <taxon>Eukaryota</taxon>
        <taxon>Metazoa</taxon>
        <taxon>Chordata</taxon>
        <taxon>Craniata</taxon>
        <taxon>Vertebrata</taxon>
        <taxon>Euteleostomi</taxon>
        <taxon>Actinopterygii</taxon>
        <taxon>Neopterygii</taxon>
        <taxon>Teleostei</taxon>
        <taxon>Anguilliformes</taxon>
        <taxon>Anguillidae</taxon>
        <taxon>Anguilla</taxon>
    </lineage>
</organism>
<dbReference type="AlphaFoldDB" id="A0A0E9VX18"/>
<evidence type="ECO:0000313" key="2">
    <source>
        <dbReference type="EMBL" id="JAH82709.1"/>
    </source>
</evidence>
<protein>
    <submittedName>
        <fullName evidence="2">Uncharacterized protein</fullName>
    </submittedName>
</protein>
<reference evidence="2" key="2">
    <citation type="journal article" date="2015" name="Fish Shellfish Immunol.">
        <title>Early steps in the European eel (Anguilla anguilla)-Vibrio vulnificus interaction in the gills: Role of the RtxA13 toxin.</title>
        <authorList>
            <person name="Callol A."/>
            <person name="Pajuelo D."/>
            <person name="Ebbesson L."/>
            <person name="Teles M."/>
            <person name="MacKenzie S."/>
            <person name="Amaro C."/>
        </authorList>
    </citation>
    <scope>NUCLEOTIDE SEQUENCE</scope>
</reference>
<name>A0A0E9VX18_ANGAN</name>
<feature type="region of interest" description="Disordered" evidence="1">
    <location>
        <begin position="1"/>
        <end position="28"/>
    </location>
</feature>
<reference evidence="2" key="1">
    <citation type="submission" date="2014-11" db="EMBL/GenBank/DDBJ databases">
        <authorList>
            <person name="Amaro Gonzalez C."/>
        </authorList>
    </citation>
    <scope>NUCLEOTIDE SEQUENCE</scope>
</reference>
<sequence length="64" mass="7407">MAQESATLWTEPHILPPPFELQDKTTGAHTENTKALNLKSQNHQTLAWIQKPKWLIRTFSTYFA</sequence>
<dbReference type="EMBL" id="GBXM01025868">
    <property type="protein sequence ID" value="JAH82709.1"/>
    <property type="molecule type" value="Transcribed_RNA"/>
</dbReference>
<proteinExistence type="predicted"/>
<accession>A0A0E9VX18</accession>
<evidence type="ECO:0000256" key="1">
    <source>
        <dbReference type="SAM" id="MobiDB-lite"/>
    </source>
</evidence>